<name>A0A8C0UB37_CYACU</name>
<feature type="region of interest" description="Disordered" evidence="1">
    <location>
        <begin position="200"/>
        <end position="223"/>
    </location>
</feature>
<feature type="region of interest" description="Disordered" evidence="1">
    <location>
        <begin position="1"/>
        <end position="21"/>
    </location>
</feature>
<evidence type="ECO:0000313" key="2">
    <source>
        <dbReference type="Ensembl" id="ENSCCEP00000006911.1"/>
    </source>
</evidence>
<feature type="compositionally biased region" description="Gly residues" evidence="1">
    <location>
        <begin position="200"/>
        <end position="210"/>
    </location>
</feature>
<reference evidence="2" key="2">
    <citation type="submission" date="2025-09" db="UniProtKB">
        <authorList>
            <consortium name="Ensembl"/>
        </authorList>
    </citation>
    <scope>IDENTIFICATION</scope>
</reference>
<feature type="compositionally biased region" description="Low complexity" evidence="1">
    <location>
        <begin position="9"/>
        <end position="21"/>
    </location>
</feature>
<dbReference type="AlphaFoldDB" id="A0A8C0UB37"/>
<organism evidence="2 3">
    <name type="scientific">Cyanistes caeruleus</name>
    <name type="common">Eurasian blue tit</name>
    <name type="synonym">Parus caeruleus</name>
    <dbReference type="NCBI Taxonomy" id="156563"/>
    <lineage>
        <taxon>Eukaryota</taxon>
        <taxon>Metazoa</taxon>
        <taxon>Chordata</taxon>
        <taxon>Craniata</taxon>
        <taxon>Vertebrata</taxon>
        <taxon>Euteleostomi</taxon>
        <taxon>Archelosauria</taxon>
        <taxon>Archosauria</taxon>
        <taxon>Dinosauria</taxon>
        <taxon>Saurischia</taxon>
        <taxon>Theropoda</taxon>
        <taxon>Coelurosauria</taxon>
        <taxon>Aves</taxon>
        <taxon>Neognathae</taxon>
        <taxon>Neoaves</taxon>
        <taxon>Telluraves</taxon>
        <taxon>Australaves</taxon>
        <taxon>Passeriformes</taxon>
        <taxon>Paridae</taxon>
        <taxon>Cyanistes</taxon>
    </lineage>
</organism>
<accession>A0A8C0UB37</accession>
<dbReference type="Ensembl" id="ENSCCET00000011172.1">
    <property type="protein sequence ID" value="ENSCCEP00000006911.1"/>
    <property type="gene ID" value="ENSCCEG00000007336.1"/>
</dbReference>
<evidence type="ECO:0000313" key="3">
    <source>
        <dbReference type="Proteomes" id="UP000694410"/>
    </source>
</evidence>
<evidence type="ECO:0000256" key="1">
    <source>
        <dbReference type="SAM" id="MobiDB-lite"/>
    </source>
</evidence>
<sequence length="223" mass="23618">KAARPGWHWSSSEPSWQSASPSHAQRCGMQWPLWHWKLEAGHSRQFFSSLMSPQSLSLSHCQMLLMQFPLEHLYWLGRHVFSGAGGTTETSCHEAVLPEMGRKWESFPLSSRAQDRSRRPLVMAETGAAARGGQDFTFLPAGVVLHGVAVGTVTPELPAGQHGAGHPLGALAAAAVVGPGQAEQAAGPGDAGVLPWSRAGGRGQCQGRGTGVSVSPAFGFRPP</sequence>
<protein>
    <submittedName>
        <fullName evidence="2">Uncharacterized protein</fullName>
    </submittedName>
</protein>
<dbReference type="Proteomes" id="UP000694410">
    <property type="component" value="Unplaced"/>
</dbReference>
<reference evidence="2" key="1">
    <citation type="submission" date="2025-08" db="UniProtKB">
        <authorList>
            <consortium name="Ensembl"/>
        </authorList>
    </citation>
    <scope>IDENTIFICATION</scope>
</reference>
<keyword evidence="3" id="KW-1185">Reference proteome</keyword>
<proteinExistence type="predicted"/>